<feature type="domain" description="MannoseP isomerase/GMP-like beta-helix" evidence="2">
    <location>
        <begin position="287"/>
        <end position="335"/>
    </location>
</feature>
<dbReference type="Proteomes" id="UP001172721">
    <property type="component" value="Unassembled WGS sequence"/>
</dbReference>
<evidence type="ECO:0000313" key="3">
    <source>
        <dbReference type="EMBL" id="MDN4523621.1"/>
    </source>
</evidence>
<dbReference type="InterPro" id="IPR051161">
    <property type="entry name" value="Mannose-6P_isomerase_type2"/>
</dbReference>
<dbReference type="InterPro" id="IPR005835">
    <property type="entry name" value="NTP_transferase_dom"/>
</dbReference>
<dbReference type="EMBL" id="JAUHTR010000001">
    <property type="protein sequence ID" value="MDN4523621.1"/>
    <property type="molecule type" value="Genomic_DNA"/>
</dbReference>
<dbReference type="PANTHER" id="PTHR46390">
    <property type="entry name" value="MANNOSE-1-PHOSPHATE GUANYLYLTRANSFERASE"/>
    <property type="match status" value="1"/>
</dbReference>
<evidence type="ECO:0000259" key="2">
    <source>
        <dbReference type="Pfam" id="PF22640"/>
    </source>
</evidence>
<proteinExistence type="predicted"/>
<name>A0ABT8HS99_9BACL</name>
<dbReference type="PANTHER" id="PTHR46390:SF1">
    <property type="entry name" value="MANNOSE-1-PHOSPHATE GUANYLYLTRANSFERASE"/>
    <property type="match status" value="1"/>
</dbReference>
<gene>
    <name evidence="3" type="ORF">QYB97_04010</name>
</gene>
<organism evidence="3 4">
    <name type="scientific">Fictibacillus fluitans</name>
    <dbReference type="NCBI Taxonomy" id="3058422"/>
    <lineage>
        <taxon>Bacteria</taxon>
        <taxon>Bacillati</taxon>
        <taxon>Bacillota</taxon>
        <taxon>Bacilli</taxon>
        <taxon>Bacillales</taxon>
        <taxon>Fictibacillaceae</taxon>
        <taxon>Fictibacillus</taxon>
    </lineage>
</organism>
<dbReference type="SUPFAM" id="SSF53448">
    <property type="entry name" value="Nucleotide-diphospho-sugar transferases"/>
    <property type="match status" value="1"/>
</dbReference>
<evidence type="ECO:0000313" key="4">
    <source>
        <dbReference type="Proteomes" id="UP001172721"/>
    </source>
</evidence>
<dbReference type="SUPFAM" id="SSF159283">
    <property type="entry name" value="Guanosine diphospho-D-mannose pyrophosphorylase/mannose-6-phosphate isomerase linker domain"/>
    <property type="match status" value="1"/>
</dbReference>
<dbReference type="InterPro" id="IPR029044">
    <property type="entry name" value="Nucleotide-diphossugar_trans"/>
</dbReference>
<evidence type="ECO:0000259" key="1">
    <source>
        <dbReference type="Pfam" id="PF00483"/>
    </source>
</evidence>
<comment type="caution">
    <text evidence="3">The sequence shown here is derived from an EMBL/GenBank/DDBJ whole genome shotgun (WGS) entry which is preliminary data.</text>
</comment>
<dbReference type="Gene3D" id="3.90.550.10">
    <property type="entry name" value="Spore Coat Polysaccharide Biosynthesis Protein SpsA, Chain A"/>
    <property type="match status" value="1"/>
</dbReference>
<keyword evidence="4" id="KW-1185">Reference proteome</keyword>
<protein>
    <submittedName>
        <fullName evidence="3">Sugar phosphate nucleotidyltransferase</fullName>
    </submittedName>
</protein>
<dbReference type="CDD" id="cd02509">
    <property type="entry name" value="GDP-M1P_Guanylyltransferase"/>
    <property type="match status" value="1"/>
</dbReference>
<accession>A0ABT8HS99</accession>
<sequence length="341" mass="38991">MKAVIMAGGQGSRFWPWSTSVRPKQFLSLRSNQTLIQETFERFHSWLPAEKIYVVTTEEYLSTVKKQLPLLLSQNIIVEPERKDTAPCIALTSIRFLEMQDDEVIVTAPSDQYIDHNVKFKDTLELAGKAASEFGNIITIGIRPNRPETGYGYIEADLLSQEGEILPVRQFIEKPSLSKAEELILEKRMYWNSGIFIWRPSTIAFYMKTHQEELWNTLNNKNSNLKEAYGDLPKISVDYAILEKADKVFMVPASFEWDDIGTWGSLERFQAKDLHDNLIKGKQTIVTGNNCTVISETKKTIVIGLDDIIVVETDAGLLVCHKSQEQKIKEELQKLDDKKEE</sequence>
<dbReference type="InterPro" id="IPR054566">
    <property type="entry name" value="ManC/GMP-like_b-helix"/>
</dbReference>
<feature type="domain" description="Nucleotidyl transferase" evidence="1">
    <location>
        <begin position="2"/>
        <end position="273"/>
    </location>
</feature>
<reference evidence="3" key="1">
    <citation type="submission" date="2023-07" db="EMBL/GenBank/DDBJ databases">
        <title>Fictibacillus sp. isolated from freshwater pond.</title>
        <authorList>
            <person name="Kirdat K."/>
            <person name="Bhat A."/>
            <person name="Mourya A."/>
            <person name="Yadav A."/>
        </authorList>
    </citation>
    <scope>NUCLEOTIDE SEQUENCE</scope>
    <source>
        <strain evidence="3">NE201</strain>
    </source>
</reference>
<dbReference type="InterPro" id="IPR049577">
    <property type="entry name" value="GMPP_N"/>
</dbReference>
<dbReference type="Pfam" id="PF22640">
    <property type="entry name" value="ManC_GMP_beta-helix"/>
    <property type="match status" value="1"/>
</dbReference>
<dbReference type="RefSeq" id="WP_301164639.1">
    <property type="nucleotide sequence ID" value="NZ_JAUHTR010000001.1"/>
</dbReference>
<dbReference type="Pfam" id="PF00483">
    <property type="entry name" value="NTP_transferase"/>
    <property type="match status" value="1"/>
</dbReference>